<dbReference type="eggNOG" id="KOG0401">
    <property type="taxonomic scope" value="Eukaryota"/>
</dbReference>
<evidence type="ECO:0000256" key="2">
    <source>
        <dbReference type="ARBA" id="ARBA00022540"/>
    </source>
</evidence>
<dbReference type="STRING" id="32264.T1K4J7"/>
<proteinExistence type="inferred from homology"/>
<dbReference type="InterPro" id="IPR003890">
    <property type="entry name" value="MIF4G-like_typ-3"/>
</dbReference>
<dbReference type="EMBL" id="CAEY01001578">
    <property type="status" value="NOT_ANNOTATED_CDS"/>
    <property type="molecule type" value="Genomic_DNA"/>
</dbReference>
<dbReference type="InterPro" id="IPR016024">
    <property type="entry name" value="ARM-type_fold"/>
</dbReference>
<dbReference type="HOGENOM" id="CLU_567827_0_0_1"/>
<evidence type="ECO:0000313" key="6">
    <source>
        <dbReference type="Proteomes" id="UP000015104"/>
    </source>
</evidence>
<accession>T1K4J7</accession>
<keyword evidence="2" id="KW-0396">Initiation factor</keyword>
<dbReference type="EnsemblMetazoa" id="tetur05g02860.1">
    <property type="protein sequence ID" value="tetur05g02860.1"/>
    <property type="gene ID" value="tetur05g02860"/>
</dbReference>
<protein>
    <recommendedName>
        <fullName evidence="4">MIF4G domain-containing protein</fullName>
    </recommendedName>
</protein>
<dbReference type="SUPFAM" id="SSF48371">
    <property type="entry name" value="ARM repeat"/>
    <property type="match status" value="1"/>
</dbReference>
<keyword evidence="3" id="KW-0648">Protein biosynthesis</keyword>
<reference evidence="5" key="2">
    <citation type="submission" date="2015-06" db="UniProtKB">
        <authorList>
            <consortium name="EnsemblMetazoa"/>
        </authorList>
    </citation>
    <scope>IDENTIFICATION</scope>
</reference>
<reference evidence="6" key="1">
    <citation type="submission" date="2011-08" db="EMBL/GenBank/DDBJ databases">
        <authorList>
            <person name="Rombauts S."/>
        </authorList>
    </citation>
    <scope>NUCLEOTIDE SEQUENCE</scope>
    <source>
        <strain evidence="6">London</strain>
    </source>
</reference>
<dbReference type="SMART" id="SM00543">
    <property type="entry name" value="MIF4G"/>
    <property type="match status" value="1"/>
</dbReference>
<feature type="domain" description="MIF4G" evidence="4">
    <location>
        <begin position="176"/>
        <end position="383"/>
    </location>
</feature>
<sequence length="481" mass="55542">MSKLYRRYLNLVQAWPVDATKDGRDFGQFLRKKTVTIFNQGELTTIDERYWEPRILALERIARDVHRDKHRMLYEYSATNCDAESARKGVSNEALKTKTEIGLISEIKSVLNKEEKLRDAIFLLAESHKEEGGVSSSLCSGGKEEPLTCRWVPPSRISRDHTTPSNTHEDRSQVIFRKVRGILNKITPEKFDKLSEELINLGLDSTAILKGVILLIFEKYLNFENNNSTLLNSHNPNRTFHRLLLIKCKDEFEKRFRATEAFGDGPLSPDEEEQRALAKHKMLGNIKFICELGKQKLLQENILHRCIHQLCKKKVDEPIQSKAEDLECLCQIMKTIGCLLDTPEAKPLMDQYFERMEKFSQNQELPSRIRFMLQDVLELRANKWVPRRIQREQNPKTIIQIRAEAAKDFGVYMPPTISLGNQHPIYQIYPNMSMRQAQFLSGSNQILMSHTAPGQRALDDLYSSPLLPYGMEIVILLVVQN</sequence>
<dbReference type="PANTHER" id="PTHR23253">
    <property type="entry name" value="EUKARYOTIC TRANSLATION INITIATION FACTOR 4 GAMMA"/>
    <property type="match status" value="1"/>
</dbReference>
<dbReference type="GO" id="GO:0016281">
    <property type="term" value="C:eukaryotic translation initiation factor 4F complex"/>
    <property type="evidence" value="ECO:0007669"/>
    <property type="project" value="TreeGrafter"/>
</dbReference>
<dbReference type="Proteomes" id="UP000015104">
    <property type="component" value="Unassembled WGS sequence"/>
</dbReference>
<organism evidence="5 6">
    <name type="scientific">Tetranychus urticae</name>
    <name type="common">Two-spotted spider mite</name>
    <dbReference type="NCBI Taxonomy" id="32264"/>
    <lineage>
        <taxon>Eukaryota</taxon>
        <taxon>Metazoa</taxon>
        <taxon>Ecdysozoa</taxon>
        <taxon>Arthropoda</taxon>
        <taxon>Chelicerata</taxon>
        <taxon>Arachnida</taxon>
        <taxon>Acari</taxon>
        <taxon>Acariformes</taxon>
        <taxon>Trombidiformes</taxon>
        <taxon>Prostigmata</taxon>
        <taxon>Eleutherengona</taxon>
        <taxon>Raphignathae</taxon>
        <taxon>Tetranychoidea</taxon>
        <taxon>Tetranychidae</taxon>
        <taxon>Tetranychus</taxon>
    </lineage>
</organism>
<evidence type="ECO:0000256" key="1">
    <source>
        <dbReference type="ARBA" id="ARBA00005775"/>
    </source>
</evidence>
<dbReference type="Pfam" id="PF20180">
    <property type="entry name" value="UQCC2_CBP6"/>
    <property type="match status" value="1"/>
</dbReference>
<dbReference type="Gene3D" id="1.25.40.180">
    <property type="match status" value="1"/>
</dbReference>
<dbReference type="GO" id="GO:0003729">
    <property type="term" value="F:mRNA binding"/>
    <property type="evidence" value="ECO:0007669"/>
    <property type="project" value="TreeGrafter"/>
</dbReference>
<dbReference type="Pfam" id="PF02854">
    <property type="entry name" value="MIF4G"/>
    <property type="match status" value="1"/>
</dbReference>
<dbReference type="AlphaFoldDB" id="T1K4J7"/>
<keyword evidence="6" id="KW-1185">Reference proteome</keyword>
<evidence type="ECO:0000259" key="4">
    <source>
        <dbReference type="SMART" id="SM00543"/>
    </source>
</evidence>
<evidence type="ECO:0000313" key="5">
    <source>
        <dbReference type="EnsemblMetazoa" id="tetur05g02860.1"/>
    </source>
</evidence>
<name>T1K4J7_TETUR</name>
<evidence type="ECO:0000256" key="3">
    <source>
        <dbReference type="ARBA" id="ARBA00022917"/>
    </source>
</evidence>
<dbReference type="GO" id="GO:0003743">
    <property type="term" value="F:translation initiation factor activity"/>
    <property type="evidence" value="ECO:0007669"/>
    <property type="project" value="UniProtKB-KW"/>
</dbReference>
<dbReference type="PANTHER" id="PTHR23253:SF9">
    <property type="entry name" value="EUKARYOTIC TRANSLATION INITIATION FACTOR 4 GAMMA 2"/>
    <property type="match status" value="1"/>
</dbReference>
<comment type="similarity">
    <text evidence="1">Belongs to the eukaryotic initiation factor 4G family.</text>
</comment>